<keyword evidence="1" id="KW-0812">Transmembrane</keyword>
<evidence type="ECO:0000313" key="4">
    <source>
        <dbReference type="EMBL" id="CAB4985429.1"/>
    </source>
</evidence>
<dbReference type="InterPro" id="IPR029052">
    <property type="entry name" value="Metallo-depent_PP-like"/>
</dbReference>
<evidence type="ECO:0000313" key="3">
    <source>
        <dbReference type="EMBL" id="CAB4928428.1"/>
    </source>
</evidence>
<keyword evidence="1" id="KW-0472">Membrane</keyword>
<evidence type="ECO:0000256" key="1">
    <source>
        <dbReference type="SAM" id="Phobius"/>
    </source>
</evidence>
<dbReference type="EMBL" id="CAFBOS010000026">
    <property type="protein sequence ID" value="CAB4985429.1"/>
    <property type="molecule type" value="Genomic_DNA"/>
</dbReference>
<dbReference type="EMBL" id="CAFBMH010000127">
    <property type="protein sequence ID" value="CAB4928428.1"/>
    <property type="molecule type" value="Genomic_DNA"/>
</dbReference>
<organism evidence="3">
    <name type="scientific">freshwater metagenome</name>
    <dbReference type="NCBI Taxonomy" id="449393"/>
    <lineage>
        <taxon>unclassified sequences</taxon>
        <taxon>metagenomes</taxon>
        <taxon>ecological metagenomes</taxon>
    </lineage>
</organism>
<feature type="transmembrane region" description="Helical" evidence="1">
    <location>
        <begin position="376"/>
        <end position="395"/>
    </location>
</feature>
<keyword evidence="1" id="KW-1133">Transmembrane helix</keyword>
<dbReference type="AlphaFoldDB" id="A0A6J7IBD7"/>
<accession>A0A6J7IBD7</accession>
<dbReference type="SUPFAM" id="SSF56300">
    <property type="entry name" value="Metallo-dependent phosphatases"/>
    <property type="match status" value="1"/>
</dbReference>
<dbReference type="EMBL" id="CAEZYR010000014">
    <property type="protein sequence ID" value="CAB4732492.1"/>
    <property type="molecule type" value="Genomic_DNA"/>
</dbReference>
<sequence>MPLTTNWEKIVSTSSKRRFRRVSGRIVAAALCATVVGLSGPDAGATVGDTVTFANIGDVPYTSAQTALMANFTAHINADPDVSFVAHSGDFKGGSDVCTDAAFNSTFASFQTFADPFWYTPGDNDWTDCHRNNNGNFQPANRLAKVRSLYFATPGQTTGGTPMAVTTQANSAVVADNVHVENTWFNKKCVTFGAIHSVSSNQGYLDPNYATNSSTYPVETVGEKAARYAEVDARIAADVRWLDAIFAAADANVSDAVFLMMQAEPSLGPVDNDKVFGTEFVDIHNKIYALAASHPNMQVVIAHGDQHNNLWQPNYGGSTAPNIARLENWGSNTGGVLAVTKWQKVTATCGTPGTPATFSVVDQTVQAIPSPVVPEGPLTLGVLTIGGVGAVYLALRGRRRSNSAFA</sequence>
<protein>
    <submittedName>
        <fullName evidence="3">Unannotated protein</fullName>
    </submittedName>
</protein>
<reference evidence="3" key="1">
    <citation type="submission" date="2020-05" db="EMBL/GenBank/DDBJ databases">
        <authorList>
            <person name="Chiriac C."/>
            <person name="Salcher M."/>
            <person name="Ghai R."/>
            <person name="Kavagutti S V."/>
        </authorList>
    </citation>
    <scope>NUCLEOTIDE SEQUENCE</scope>
</reference>
<proteinExistence type="predicted"/>
<gene>
    <name evidence="2" type="ORF">UFOPK2754_00578</name>
    <name evidence="3" type="ORF">UFOPK3543_02512</name>
    <name evidence="4" type="ORF">UFOPK3967_00649</name>
</gene>
<evidence type="ECO:0000313" key="2">
    <source>
        <dbReference type="EMBL" id="CAB4732492.1"/>
    </source>
</evidence>
<name>A0A6J7IBD7_9ZZZZ</name>